<accession>R7G5E8</accession>
<evidence type="ECO:0000313" key="2">
    <source>
        <dbReference type="Proteomes" id="UP000018093"/>
    </source>
</evidence>
<reference evidence="1" key="1">
    <citation type="submission" date="2012-11" db="EMBL/GenBank/DDBJ databases">
        <title>Dependencies among metagenomic species, viruses, plasmids and units of genetic variation.</title>
        <authorList>
            <person name="Nielsen H.B."/>
            <person name="Almeida M."/>
            <person name="Juncker A.S."/>
            <person name="Rasmussen S."/>
            <person name="Li J."/>
            <person name="Sunagawa S."/>
            <person name="Plichta D."/>
            <person name="Gautier L."/>
            <person name="Le Chatelier E."/>
            <person name="Peletier E."/>
            <person name="Bonde I."/>
            <person name="Nielsen T."/>
            <person name="Manichanh C."/>
            <person name="Arumugam M."/>
            <person name="Batto J."/>
            <person name="Santos M.B.Q.D."/>
            <person name="Blom N."/>
            <person name="Borruel N."/>
            <person name="Burgdorf K.S."/>
            <person name="Boumezbeur F."/>
            <person name="Casellas F."/>
            <person name="Dore J."/>
            <person name="Guarner F."/>
            <person name="Hansen T."/>
            <person name="Hildebrand F."/>
            <person name="Kaas R.S."/>
            <person name="Kennedy S."/>
            <person name="Kristiansen K."/>
            <person name="Kultima J.R."/>
            <person name="Leonard P."/>
            <person name="Levenez F."/>
            <person name="Lund O."/>
            <person name="Moumen B."/>
            <person name="Le Paslier D."/>
            <person name="Pons N."/>
            <person name="Pedersen O."/>
            <person name="Prifti E."/>
            <person name="Qin J."/>
            <person name="Raes J."/>
            <person name="Tap J."/>
            <person name="Tims S."/>
            <person name="Ussery D.W."/>
            <person name="Yamada T."/>
            <person name="MetaHit consortium"/>
            <person name="Renault P."/>
            <person name="Sicheritz-Ponten T."/>
            <person name="Bork P."/>
            <person name="Wang J."/>
            <person name="Brunak S."/>
            <person name="Ehrlich S.D."/>
        </authorList>
    </citation>
    <scope>NUCLEOTIDE SEQUENCE [LARGE SCALE GENOMIC DNA]</scope>
</reference>
<dbReference type="RefSeq" id="WP_022420264.1">
    <property type="nucleotide sequence ID" value="NZ_FR898568.1"/>
</dbReference>
<sequence length="290" mass="33681">MNSQMAYLVGMILGNGEVQRDSNSTTITIEIPHKNLRDDEGLEVSVYVKSSLADIRGVIEPLLGHSLPITQTKTATRVSFTKPNEDYTMREILRFIGNGVHHSTMTMNDELFSMTTDEKKELLRGVADVTGYIRKSNMAYGQDGCHRVYIEIPGNWQFVIDVANMLKMLDIPVQTIDFGHPNFRDSNLKKYNEGKPYYWKKEHQVKIWANEFLPIGFNIVHKQRALERYAEELLDYLDENKTHQFYWEKPIRLRNKPIHPMENDDSLPEKIRGKHFDSWTQLAKELGYGE</sequence>
<evidence type="ECO:0000313" key="1">
    <source>
        <dbReference type="EMBL" id="CDE22186.1"/>
    </source>
</evidence>
<name>R7G5E8_9FIRM</name>
<gene>
    <name evidence="1" type="ORF">BN631_00867</name>
</gene>
<dbReference type="AlphaFoldDB" id="R7G5E8"/>
<evidence type="ECO:0008006" key="3">
    <source>
        <dbReference type="Google" id="ProtNLM"/>
    </source>
</evidence>
<comment type="caution">
    <text evidence="1">The sequence shown here is derived from an EMBL/GenBank/DDBJ whole genome shotgun (WGS) entry which is preliminary data.</text>
</comment>
<dbReference type="Gene3D" id="3.10.28.10">
    <property type="entry name" value="Homing endonucleases"/>
    <property type="match status" value="1"/>
</dbReference>
<protein>
    <recommendedName>
        <fullName evidence="3">DOD-type homing endonuclease domain-containing protein</fullName>
    </recommendedName>
</protein>
<dbReference type="Proteomes" id="UP000018093">
    <property type="component" value="Unassembled WGS sequence"/>
</dbReference>
<proteinExistence type="predicted"/>
<organism evidence="1 2">
    <name type="scientific">Amedibacillus dolichus CAG:375</name>
    <dbReference type="NCBI Taxonomy" id="1263076"/>
    <lineage>
        <taxon>Bacteria</taxon>
        <taxon>Bacillati</taxon>
        <taxon>Bacillota</taxon>
        <taxon>Erysipelotrichia</taxon>
        <taxon>Erysipelotrichales</taxon>
        <taxon>Erysipelotrichaceae</taxon>
        <taxon>Amedibacillus</taxon>
    </lineage>
</organism>
<dbReference type="EMBL" id="CBIN010000061">
    <property type="protein sequence ID" value="CDE22186.1"/>
    <property type="molecule type" value="Genomic_DNA"/>
</dbReference>
<dbReference type="InterPro" id="IPR027434">
    <property type="entry name" value="Homing_endonucl"/>
</dbReference>